<evidence type="ECO:0000256" key="10">
    <source>
        <dbReference type="ARBA" id="ARBA00023065"/>
    </source>
</evidence>
<evidence type="ECO:0000256" key="8">
    <source>
        <dbReference type="ARBA" id="ARBA00022692"/>
    </source>
</evidence>
<dbReference type="PIRSF" id="PIRSF006603">
    <property type="entry name" value="DinF"/>
    <property type="match status" value="1"/>
</dbReference>
<evidence type="ECO:0000256" key="13">
    <source>
        <dbReference type="SAM" id="Phobius"/>
    </source>
</evidence>
<feature type="transmembrane region" description="Helical" evidence="13">
    <location>
        <begin position="358"/>
        <end position="380"/>
    </location>
</feature>
<dbReference type="Pfam" id="PF01554">
    <property type="entry name" value="MatE"/>
    <property type="match status" value="2"/>
</dbReference>
<dbReference type="PANTHER" id="PTHR43298:SF2">
    <property type="entry name" value="FMN_FAD EXPORTER YEEO-RELATED"/>
    <property type="match status" value="1"/>
</dbReference>
<protein>
    <recommendedName>
        <fullName evidence="4">Probable multidrug resistance protein NorM</fullName>
    </recommendedName>
    <alternativeName>
        <fullName evidence="12">Multidrug-efflux transporter</fullName>
    </alternativeName>
</protein>
<comment type="similarity">
    <text evidence="3">Belongs to the multi antimicrobial extrusion (MATE) (TC 2.A.66.1) family.</text>
</comment>
<keyword evidence="9 13" id="KW-1133">Transmembrane helix</keyword>
<evidence type="ECO:0000256" key="1">
    <source>
        <dbReference type="ARBA" id="ARBA00003408"/>
    </source>
</evidence>
<keyword evidence="11 13" id="KW-0472">Membrane</keyword>
<keyword evidence="15" id="KW-1185">Reference proteome</keyword>
<comment type="function">
    <text evidence="1">Multidrug efflux pump.</text>
</comment>
<gene>
    <name evidence="14" type="ORF">NK125_02560</name>
</gene>
<feature type="transmembrane region" description="Helical" evidence="13">
    <location>
        <begin position="54"/>
        <end position="75"/>
    </location>
</feature>
<keyword evidence="7" id="KW-1003">Cell membrane</keyword>
<evidence type="ECO:0000256" key="3">
    <source>
        <dbReference type="ARBA" id="ARBA00010199"/>
    </source>
</evidence>
<proteinExistence type="inferred from homology"/>
<evidence type="ECO:0000313" key="15">
    <source>
        <dbReference type="Proteomes" id="UP001523566"/>
    </source>
</evidence>
<feature type="transmembrane region" description="Helical" evidence="13">
    <location>
        <begin position="387"/>
        <end position="410"/>
    </location>
</feature>
<evidence type="ECO:0000256" key="12">
    <source>
        <dbReference type="ARBA" id="ARBA00031636"/>
    </source>
</evidence>
<dbReference type="InterPro" id="IPR048279">
    <property type="entry name" value="MdtK-like"/>
</dbReference>
<dbReference type="CDD" id="cd13144">
    <property type="entry name" value="MATE_like_4"/>
    <property type="match status" value="1"/>
</dbReference>
<dbReference type="PANTHER" id="PTHR43298">
    <property type="entry name" value="MULTIDRUG RESISTANCE PROTEIN NORM-RELATED"/>
    <property type="match status" value="1"/>
</dbReference>
<dbReference type="Proteomes" id="UP001523566">
    <property type="component" value="Unassembled WGS sequence"/>
</dbReference>
<feature type="transmembrane region" description="Helical" evidence="13">
    <location>
        <begin position="285"/>
        <end position="306"/>
    </location>
</feature>
<accession>A0ABT1E651</accession>
<feature type="transmembrane region" description="Helical" evidence="13">
    <location>
        <begin position="12"/>
        <end position="34"/>
    </location>
</feature>
<evidence type="ECO:0000256" key="9">
    <source>
        <dbReference type="ARBA" id="ARBA00022989"/>
    </source>
</evidence>
<comment type="caution">
    <text evidence="14">The sequence shown here is derived from an EMBL/GenBank/DDBJ whole genome shotgun (WGS) entry which is preliminary data.</text>
</comment>
<dbReference type="RefSeq" id="WP_262065073.1">
    <property type="nucleotide sequence ID" value="NZ_JAMXOD010000002.1"/>
</dbReference>
<reference evidence="14 15" key="1">
    <citation type="journal article" date="2022" name="Genome Biol. Evol.">
        <title>Host diet, physiology and behaviors set the stage for Lachnospiraceae cladogenesis.</title>
        <authorList>
            <person name="Vera-Ponce De Leon A."/>
            <person name="Schneider M."/>
            <person name="Jahnes B.C."/>
            <person name="Sadowski V."/>
            <person name="Camuy-Velez L.A."/>
            <person name="Duan J."/>
            <person name="Sabree Z.L."/>
        </authorList>
    </citation>
    <scope>NUCLEOTIDE SEQUENCE [LARGE SCALE GENOMIC DNA]</scope>
    <source>
        <strain evidence="14 15">PAL113</strain>
    </source>
</reference>
<evidence type="ECO:0000256" key="5">
    <source>
        <dbReference type="ARBA" id="ARBA00022448"/>
    </source>
</evidence>
<dbReference type="NCBIfam" id="TIGR00797">
    <property type="entry name" value="matE"/>
    <property type="match status" value="1"/>
</dbReference>
<keyword evidence="8 13" id="KW-0812">Transmembrane</keyword>
<feature type="transmembrane region" description="Helical" evidence="13">
    <location>
        <begin position="318"/>
        <end position="338"/>
    </location>
</feature>
<evidence type="ECO:0000256" key="6">
    <source>
        <dbReference type="ARBA" id="ARBA00022449"/>
    </source>
</evidence>
<name>A0ABT1E651_9FIRM</name>
<evidence type="ECO:0000256" key="11">
    <source>
        <dbReference type="ARBA" id="ARBA00023136"/>
    </source>
</evidence>
<comment type="subcellular location">
    <subcellularLocation>
        <location evidence="2">Cell membrane</location>
        <topology evidence="2">Multi-pass membrane protein</topology>
    </subcellularLocation>
</comment>
<feature type="transmembrane region" description="Helical" evidence="13">
    <location>
        <begin position="131"/>
        <end position="150"/>
    </location>
</feature>
<organism evidence="14 15">
    <name type="scientific">Aequitasia blattaphilus</name>
    <dbReference type="NCBI Taxonomy" id="2949332"/>
    <lineage>
        <taxon>Bacteria</taxon>
        <taxon>Bacillati</taxon>
        <taxon>Bacillota</taxon>
        <taxon>Clostridia</taxon>
        <taxon>Lachnospirales</taxon>
        <taxon>Lachnospiraceae</taxon>
        <taxon>Aequitasia</taxon>
    </lineage>
</organism>
<feature type="transmembrane region" description="Helical" evidence="13">
    <location>
        <begin position="192"/>
        <end position="216"/>
    </location>
</feature>
<feature type="transmembrane region" description="Helical" evidence="13">
    <location>
        <begin position="416"/>
        <end position="436"/>
    </location>
</feature>
<sequence length="454" mass="49849">MENKMGTKPIPSLLVSMSLPIMISMLVQALYNIVDSIFVAKLGENALTAVSLIFPIQNLMIATAAGTGVGMNAILSRCLGAKDTAQANRTAQNGVLLGVLNFVIFALIGIFFSRTFLYAQTTDPEISRMGIQYMEIISIFSAGIFLEITFERLLQSTGKTFYTMITQGIGAIINIILDPILIFGYFGFPALGVSGAAIATVFGQFVACGLAIYFNLKKNKEIHLSIKGFRPHKQTIGAIYKIGIPSIVMQSIGSIMTFGMNKILLMFSSTATAVFGIYFKLQSFIFMPVFGLNNGMIPIIAYNYGAKKPDRIVKTIKLSVLLSSSLMLIGLVIFQFGTEFLLRTLFFASEDMVSIGVPALRIISLSFIFAGFCIITSAVFQALGNGMYALIVSVIRQLIFILPLAFLFSRTLGLHFVWWSFPIAELSSLTFCTLLLRRIYRLKIKPLKSVSSEH</sequence>
<keyword evidence="6" id="KW-0050">Antiport</keyword>
<feature type="transmembrane region" description="Helical" evidence="13">
    <location>
        <begin position="162"/>
        <end position="186"/>
    </location>
</feature>
<feature type="transmembrane region" description="Helical" evidence="13">
    <location>
        <begin position="95"/>
        <end position="119"/>
    </location>
</feature>
<evidence type="ECO:0000256" key="4">
    <source>
        <dbReference type="ARBA" id="ARBA00020268"/>
    </source>
</evidence>
<dbReference type="EMBL" id="JAMZFW010000002">
    <property type="protein sequence ID" value="MCP1101294.1"/>
    <property type="molecule type" value="Genomic_DNA"/>
</dbReference>
<evidence type="ECO:0000256" key="2">
    <source>
        <dbReference type="ARBA" id="ARBA00004651"/>
    </source>
</evidence>
<evidence type="ECO:0000256" key="7">
    <source>
        <dbReference type="ARBA" id="ARBA00022475"/>
    </source>
</evidence>
<evidence type="ECO:0000313" key="14">
    <source>
        <dbReference type="EMBL" id="MCP1101294.1"/>
    </source>
</evidence>
<dbReference type="InterPro" id="IPR002528">
    <property type="entry name" value="MATE_fam"/>
</dbReference>
<dbReference type="InterPro" id="IPR050222">
    <property type="entry name" value="MATE_MdtK"/>
</dbReference>
<keyword evidence="10" id="KW-0406">Ion transport</keyword>
<keyword evidence="5" id="KW-0813">Transport</keyword>